<dbReference type="SMART" id="SM00530">
    <property type="entry name" value="HTH_XRE"/>
    <property type="match status" value="1"/>
</dbReference>
<dbReference type="STRING" id="1193682.BJP25_13465"/>
<gene>
    <name evidence="2" type="ORF">BJP25_13465</name>
</gene>
<dbReference type="RefSeq" id="WP_075974195.1">
    <property type="nucleotide sequence ID" value="NZ_MKQR01000008.1"/>
</dbReference>
<dbReference type="Pfam" id="PF13560">
    <property type="entry name" value="HTH_31"/>
    <property type="match status" value="1"/>
</dbReference>
<dbReference type="CDD" id="cd00093">
    <property type="entry name" value="HTH_XRE"/>
    <property type="match status" value="1"/>
</dbReference>
<dbReference type="InterPro" id="IPR010982">
    <property type="entry name" value="Lambda_DNA-bd_dom_sf"/>
</dbReference>
<sequence>MASDYPAPANPAPVTPATPRSYVRALREAAGLTQTQLAELLSCTQSKINKVESGETRLTSADLDRVLRALAVTGPEAQRVLAQVRREEAEYKRRPRRAEERSTSFQQLLEREPEAQEILAVTGERFPGLLHAEPYMRALFGSDDAGEVEQRVRGRAARARLYDLDDPPRHRVLLGEGALARLVAAAPAEVALAQLEHLISMAERHPALHLRLLRFDAPLPVMPQDFTVLRFRDRKDIAYQESPVEARVIAKAEDVRGLVREWHEAAAAALDEEETLVVLKERAAALPRRTG</sequence>
<dbReference type="PROSITE" id="PS50943">
    <property type="entry name" value="HTH_CROC1"/>
    <property type="match status" value="1"/>
</dbReference>
<reference evidence="2 3" key="1">
    <citation type="submission" date="2016-10" db="EMBL/GenBank/DDBJ databases">
        <title>The Draft Genome Sequence of Actinokineospora bangkokensis 44EHWT reveals the biosynthetic pathway of antifungal compounds Thailandins with unusual extender unit butylmalonyl-CoA.</title>
        <authorList>
            <person name="Greule A."/>
            <person name="Intra B."/>
            <person name="Flemming S."/>
            <person name="Rommel M.G."/>
            <person name="Panbangred W."/>
            <person name="Bechthold A."/>
        </authorList>
    </citation>
    <scope>NUCLEOTIDE SEQUENCE [LARGE SCALE GENOMIC DNA]</scope>
    <source>
        <strain evidence="2 3">44EHW</strain>
    </source>
</reference>
<feature type="domain" description="HTH cro/C1-type" evidence="1">
    <location>
        <begin position="23"/>
        <end position="77"/>
    </location>
</feature>
<dbReference type="InterPro" id="IPR001387">
    <property type="entry name" value="Cro/C1-type_HTH"/>
</dbReference>
<dbReference type="Gene3D" id="1.10.260.40">
    <property type="entry name" value="lambda repressor-like DNA-binding domains"/>
    <property type="match status" value="1"/>
</dbReference>
<accession>A0A1Q9LPP0</accession>
<evidence type="ECO:0000313" key="2">
    <source>
        <dbReference type="EMBL" id="OLR93985.1"/>
    </source>
</evidence>
<comment type="caution">
    <text evidence="2">The sequence shown here is derived from an EMBL/GenBank/DDBJ whole genome shotgun (WGS) entry which is preliminary data.</text>
</comment>
<dbReference type="InterPro" id="IPR043917">
    <property type="entry name" value="DUF5753"/>
</dbReference>
<dbReference type="AlphaFoldDB" id="A0A1Q9LPP0"/>
<evidence type="ECO:0000259" key="1">
    <source>
        <dbReference type="PROSITE" id="PS50943"/>
    </source>
</evidence>
<dbReference type="OrthoDB" id="3634701at2"/>
<organism evidence="2 3">
    <name type="scientific">Actinokineospora bangkokensis</name>
    <dbReference type="NCBI Taxonomy" id="1193682"/>
    <lineage>
        <taxon>Bacteria</taxon>
        <taxon>Bacillati</taxon>
        <taxon>Actinomycetota</taxon>
        <taxon>Actinomycetes</taxon>
        <taxon>Pseudonocardiales</taxon>
        <taxon>Pseudonocardiaceae</taxon>
        <taxon>Actinokineospora</taxon>
    </lineage>
</organism>
<protein>
    <recommendedName>
        <fullName evidence="1">HTH cro/C1-type domain-containing protein</fullName>
    </recommendedName>
</protein>
<keyword evidence="3" id="KW-1185">Reference proteome</keyword>
<dbReference type="Proteomes" id="UP000186040">
    <property type="component" value="Unassembled WGS sequence"/>
</dbReference>
<dbReference type="Pfam" id="PF19054">
    <property type="entry name" value="DUF5753"/>
    <property type="match status" value="1"/>
</dbReference>
<proteinExistence type="predicted"/>
<dbReference type="GO" id="GO:0003677">
    <property type="term" value="F:DNA binding"/>
    <property type="evidence" value="ECO:0007669"/>
    <property type="project" value="InterPro"/>
</dbReference>
<evidence type="ECO:0000313" key="3">
    <source>
        <dbReference type="Proteomes" id="UP000186040"/>
    </source>
</evidence>
<dbReference type="SUPFAM" id="SSF47413">
    <property type="entry name" value="lambda repressor-like DNA-binding domains"/>
    <property type="match status" value="1"/>
</dbReference>
<dbReference type="EMBL" id="MKQR01000008">
    <property type="protein sequence ID" value="OLR93985.1"/>
    <property type="molecule type" value="Genomic_DNA"/>
</dbReference>
<name>A0A1Q9LPP0_9PSEU</name>